<reference evidence="5 6" key="1">
    <citation type="submission" date="2019-06" db="EMBL/GenBank/DDBJ databases">
        <title>Rhodococcus spaelei sp. nov., isolated from a cave.</title>
        <authorList>
            <person name="Lee S.D."/>
        </authorList>
    </citation>
    <scope>NUCLEOTIDE SEQUENCE [LARGE SCALE GENOMIC DNA]</scope>
    <source>
        <strain evidence="5 6">C9-5</strain>
    </source>
</reference>
<dbReference type="GO" id="GO:0000976">
    <property type="term" value="F:transcription cis-regulatory region binding"/>
    <property type="evidence" value="ECO:0007669"/>
    <property type="project" value="TreeGrafter"/>
</dbReference>
<evidence type="ECO:0000256" key="1">
    <source>
        <dbReference type="ARBA" id="ARBA00023125"/>
    </source>
</evidence>
<dbReference type="EMBL" id="VIGH01000005">
    <property type="protein sequence ID" value="TQF68807.1"/>
    <property type="molecule type" value="Genomic_DNA"/>
</dbReference>
<feature type="domain" description="HTH tetR-type" evidence="4">
    <location>
        <begin position="21"/>
        <end position="81"/>
    </location>
</feature>
<keyword evidence="1 2" id="KW-0238">DNA-binding</keyword>
<feature type="compositionally biased region" description="Polar residues" evidence="3">
    <location>
        <begin position="1"/>
        <end position="11"/>
    </location>
</feature>
<dbReference type="InterPro" id="IPR050109">
    <property type="entry name" value="HTH-type_TetR-like_transc_reg"/>
</dbReference>
<dbReference type="PANTHER" id="PTHR30055">
    <property type="entry name" value="HTH-TYPE TRANSCRIPTIONAL REGULATOR RUTR"/>
    <property type="match status" value="1"/>
</dbReference>
<dbReference type="OrthoDB" id="4456617at2"/>
<evidence type="ECO:0000256" key="3">
    <source>
        <dbReference type="SAM" id="MobiDB-lite"/>
    </source>
</evidence>
<feature type="domain" description="HTH tetR-type" evidence="4">
    <location>
        <begin position="228"/>
        <end position="288"/>
    </location>
</feature>
<keyword evidence="6" id="KW-1185">Reference proteome</keyword>
<comment type="caution">
    <text evidence="5">The sequence shown here is derived from an EMBL/GenBank/DDBJ whole genome shotgun (WGS) entry which is preliminary data.</text>
</comment>
<proteinExistence type="predicted"/>
<sequence>MTQSTRNQSVPDSVPTRKRPKDRKSQIALVAAQAFSERGYHAVGVDEIAAALGISGPALYRHFPNKYALLVQASMSTVGSLRTAAEGAVDATEDAAPDERLDAILRGLITTTVENRRTGGLYRWEGRYLQPADRDRMRGDFAELNRLITVPLRELRADLDQSDAQILAASALSVIGSITAHRAPLAGRRLEKLLLGTARGVLRCDLGAAPAAASTIEEPAAGRGLAVTSKRELLLGEAMKIFNERGYHESSIEEIGAAAGINASSVYRHFPSKADLLAAAFYRAADRLAMATATALGASTEPAEALERLSAAYIDLAFAHPEVLSVYFAEIGNLPAGERTNLRNVQRLHIEEWVHLLTGARPELAPTEARFLVHAAVGQALDVGRLMHFDTSAEARGQMQALMLTVLRS</sequence>
<dbReference type="PANTHER" id="PTHR30055:SF237">
    <property type="entry name" value="TRANSCRIPTIONAL REPRESSOR MCE3R"/>
    <property type="match status" value="1"/>
</dbReference>
<dbReference type="Proteomes" id="UP000316256">
    <property type="component" value="Unassembled WGS sequence"/>
</dbReference>
<name>A0A541B923_9NOCA</name>
<dbReference type="PROSITE" id="PS50977">
    <property type="entry name" value="HTH_TETR_2"/>
    <property type="match status" value="2"/>
</dbReference>
<dbReference type="InterPro" id="IPR009057">
    <property type="entry name" value="Homeodomain-like_sf"/>
</dbReference>
<evidence type="ECO:0000259" key="4">
    <source>
        <dbReference type="PROSITE" id="PS50977"/>
    </source>
</evidence>
<feature type="DNA-binding region" description="H-T-H motif" evidence="2">
    <location>
        <begin position="251"/>
        <end position="270"/>
    </location>
</feature>
<feature type="DNA-binding region" description="H-T-H motif" evidence="2">
    <location>
        <begin position="44"/>
        <end position="63"/>
    </location>
</feature>
<dbReference type="PRINTS" id="PR00455">
    <property type="entry name" value="HTHTETR"/>
</dbReference>
<dbReference type="RefSeq" id="WP_142100118.1">
    <property type="nucleotide sequence ID" value="NZ_VIGH01000005.1"/>
</dbReference>
<gene>
    <name evidence="5" type="ORF">FK531_13520</name>
</gene>
<dbReference type="Gene3D" id="1.10.357.10">
    <property type="entry name" value="Tetracycline Repressor, domain 2"/>
    <property type="match status" value="2"/>
</dbReference>
<organism evidence="5 6">
    <name type="scientific">Rhodococcus spelaei</name>
    <dbReference type="NCBI Taxonomy" id="2546320"/>
    <lineage>
        <taxon>Bacteria</taxon>
        <taxon>Bacillati</taxon>
        <taxon>Actinomycetota</taxon>
        <taxon>Actinomycetes</taxon>
        <taxon>Mycobacteriales</taxon>
        <taxon>Nocardiaceae</taxon>
        <taxon>Rhodococcus</taxon>
    </lineage>
</organism>
<dbReference type="AlphaFoldDB" id="A0A541B923"/>
<evidence type="ECO:0000256" key="2">
    <source>
        <dbReference type="PROSITE-ProRule" id="PRU00335"/>
    </source>
</evidence>
<protein>
    <submittedName>
        <fullName evidence="5">TetR/AcrR family transcriptional regulator</fullName>
    </submittedName>
</protein>
<dbReference type="InterPro" id="IPR001647">
    <property type="entry name" value="HTH_TetR"/>
</dbReference>
<evidence type="ECO:0000313" key="5">
    <source>
        <dbReference type="EMBL" id="TQF68807.1"/>
    </source>
</evidence>
<dbReference type="Pfam" id="PF00440">
    <property type="entry name" value="TetR_N"/>
    <property type="match status" value="2"/>
</dbReference>
<dbReference type="SUPFAM" id="SSF46689">
    <property type="entry name" value="Homeodomain-like"/>
    <property type="match status" value="2"/>
</dbReference>
<evidence type="ECO:0000313" key="6">
    <source>
        <dbReference type="Proteomes" id="UP000316256"/>
    </source>
</evidence>
<dbReference type="GO" id="GO:0003700">
    <property type="term" value="F:DNA-binding transcription factor activity"/>
    <property type="evidence" value="ECO:0007669"/>
    <property type="project" value="TreeGrafter"/>
</dbReference>
<dbReference type="Gene3D" id="1.10.10.60">
    <property type="entry name" value="Homeodomain-like"/>
    <property type="match status" value="2"/>
</dbReference>
<feature type="region of interest" description="Disordered" evidence="3">
    <location>
        <begin position="1"/>
        <end position="25"/>
    </location>
</feature>
<accession>A0A541B923</accession>